<protein>
    <submittedName>
        <fullName evidence="3">Uncharacterized protein</fullName>
    </submittedName>
</protein>
<evidence type="ECO:0000256" key="2">
    <source>
        <dbReference type="ARBA" id="ARBA00022844"/>
    </source>
</evidence>
<evidence type="ECO:0000313" key="3">
    <source>
        <dbReference type="EMBL" id="WNM95083.1"/>
    </source>
</evidence>
<keyword evidence="2" id="KW-0946">Virion</keyword>
<organism evidence="3">
    <name type="scientific">Elmago virus</name>
    <dbReference type="NCBI Taxonomy" id="3077879"/>
    <lineage>
        <taxon>Viruses</taxon>
        <taxon>Riboviria</taxon>
        <taxon>Orthornavirae</taxon>
        <taxon>Pisuviricota</taxon>
        <taxon>Pisoniviricetes</taxon>
        <taxon>Picornavirales</taxon>
    </lineage>
</organism>
<dbReference type="SUPFAM" id="SSF88633">
    <property type="entry name" value="Positive stranded ssRNA viruses"/>
    <property type="match status" value="1"/>
</dbReference>
<comment type="subcellular location">
    <subcellularLocation>
        <location evidence="1">Virion</location>
    </subcellularLocation>
</comment>
<sequence length="248" mass="28015">MSAIDTNPEINNSVVIQNPGQRKVVRPATHVMDTDYNQNVKDIRPYSRIPNVTPISWTSLASVSRMISSTDWVLSTTTSLDIRELTVEKILDWTLPLVPPASAINFDSITFTISKNTNAMFQGKLIIAYDPASELNYYSDLFGIDVYKKHTLTQFNYVEFDPRDTESVAITIDNILPFDFIRIRKEGSSGSTGMALAAELQKKYFENYSLGRLIFFPLNKLQTTSTVTSIPVQLEAKLNGFRYSGRMF</sequence>
<accession>A0AA96H9R8</accession>
<name>A0AA96H9R8_9VIRU</name>
<proteinExistence type="predicted"/>
<dbReference type="InterPro" id="IPR029053">
    <property type="entry name" value="Viral_coat"/>
</dbReference>
<evidence type="ECO:0000256" key="1">
    <source>
        <dbReference type="ARBA" id="ARBA00004328"/>
    </source>
</evidence>
<reference evidence="3" key="1">
    <citation type="submission" date="2023-09" db="EMBL/GenBank/DDBJ databases">
        <authorList>
            <person name="Exbrayat A."/>
        </authorList>
    </citation>
    <scope>NUCLEOTIDE SEQUENCE</scope>
    <source>
        <strain evidence="3">Corsica_1</strain>
    </source>
</reference>
<dbReference type="EMBL" id="OR607637">
    <property type="protein sequence ID" value="WNM95083.1"/>
    <property type="molecule type" value="Genomic_RNA"/>
</dbReference>
<dbReference type="GO" id="GO:0044423">
    <property type="term" value="C:virion component"/>
    <property type="evidence" value="ECO:0007669"/>
    <property type="project" value="UniProtKB-KW"/>
</dbReference>
<dbReference type="Gene3D" id="2.60.120.20">
    <property type="match status" value="1"/>
</dbReference>